<proteinExistence type="predicted"/>
<dbReference type="OrthoDB" id="946519at2"/>
<keyword evidence="2" id="KW-1185">Reference proteome</keyword>
<dbReference type="Proteomes" id="UP000245489">
    <property type="component" value="Unassembled WGS sequence"/>
</dbReference>
<keyword evidence="1" id="KW-0808">Transferase</keyword>
<dbReference type="Pfam" id="PF13489">
    <property type="entry name" value="Methyltransf_23"/>
    <property type="match status" value="1"/>
</dbReference>
<dbReference type="GO" id="GO:0008168">
    <property type="term" value="F:methyltransferase activity"/>
    <property type="evidence" value="ECO:0007669"/>
    <property type="project" value="UniProtKB-KW"/>
</dbReference>
<accession>A0A316DW26</accession>
<dbReference type="Gene3D" id="3.40.50.150">
    <property type="entry name" value="Vaccinia Virus protein VP39"/>
    <property type="match status" value="1"/>
</dbReference>
<reference evidence="1 2" key="1">
    <citation type="submission" date="2018-05" db="EMBL/GenBank/DDBJ databases">
        <title>Genomic Encyclopedia of Archaeal and Bacterial Type Strains, Phase II (KMG-II): from individual species to whole genera.</title>
        <authorList>
            <person name="Goeker M."/>
        </authorList>
    </citation>
    <scope>NUCLEOTIDE SEQUENCE [LARGE SCALE GENOMIC DNA]</scope>
    <source>
        <strain evidence="1 2">DSM 22214</strain>
    </source>
</reference>
<dbReference type="RefSeq" id="WP_109744376.1">
    <property type="nucleotide sequence ID" value="NZ_QGGO01000024.1"/>
</dbReference>
<protein>
    <submittedName>
        <fullName evidence="1">Methyltransferase family protein</fullName>
    </submittedName>
</protein>
<dbReference type="AlphaFoldDB" id="A0A316DW26"/>
<comment type="caution">
    <text evidence="1">The sequence shown here is derived from an EMBL/GenBank/DDBJ whole genome shotgun (WGS) entry which is preliminary data.</text>
</comment>
<gene>
    <name evidence="1" type="ORF">LV89_03692</name>
</gene>
<sequence>MQKSLQTFQFKENETIASVGASSGVWEIWFASQVDNLTFYIQDIDEQNCNQEEIDYGVQYYEKLLKKKINGKFIPIIGTQKKTNLPQNTFDKVLIINSLHEFSSPSLILRDILNILKKDGILFIEEVIGMSVGEIHEGCGKRLFTKEELSKLLTQIGFEVIETFSKNNNNNVFVFKCSLGNMIN</sequence>
<name>A0A316DW26_9BACT</name>
<dbReference type="EMBL" id="QGGO01000024">
    <property type="protein sequence ID" value="PWK21399.1"/>
    <property type="molecule type" value="Genomic_DNA"/>
</dbReference>
<keyword evidence="1" id="KW-0489">Methyltransferase</keyword>
<evidence type="ECO:0000313" key="1">
    <source>
        <dbReference type="EMBL" id="PWK21399.1"/>
    </source>
</evidence>
<dbReference type="SUPFAM" id="SSF53335">
    <property type="entry name" value="S-adenosyl-L-methionine-dependent methyltransferases"/>
    <property type="match status" value="1"/>
</dbReference>
<organism evidence="1 2">
    <name type="scientific">Arcicella aurantiaca</name>
    <dbReference type="NCBI Taxonomy" id="591202"/>
    <lineage>
        <taxon>Bacteria</taxon>
        <taxon>Pseudomonadati</taxon>
        <taxon>Bacteroidota</taxon>
        <taxon>Cytophagia</taxon>
        <taxon>Cytophagales</taxon>
        <taxon>Flectobacillaceae</taxon>
        <taxon>Arcicella</taxon>
    </lineage>
</organism>
<dbReference type="GO" id="GO:0032259">
    <property type="term" value="P:methylation"/>
    <property type="evidence" value="ECO:0007669"/>
    <property type="project" value="UniProtKB-KW"/>
</dbReference>
<dbReference type="InterPro" id="IPR029063">
    <property type="entry name" value="SAM-dependent_MTases_sf"/>
</dbReference>
<evidence type="ECO:0000313" key="2">
    <source>
        <dbReference type="Proteomes" id="UP000245489"/>
    </source>
</evidence>